<feature type="transmembrane region" description="Helical" evidence="1">
    <location>
        <begin position="30"/>
        <end position="48"/>
    </location>
</feature>
<dbReference type="PANTHER" id="PTHR36587">
    <property type="entry name" value="EXPRESSION SITE-ASSOCIATED GENE 3 (ESAG3)-LIKE PROTEIN"/>
    <property type="match status" value="1"/>
</dbReference>
<evidence type="ECO:0000313" key="3">
    <source>
        <dbReference type="Proteomes" id="UP000016935"/>
    </source>
</evidence>
<evidence type="ECO:0000256" key="1">
    <source>
        <dbReference type="SAM" id="Phobius"/>
    </source>
</evidence>
<dbReference type="RefSeq" id="XP_008029484.1">
    <property type="nucleotide sequence ID" value="XM_008031293.1"/>
</dbReference>
<dbReference type="Proteomes" id="UP000016935">
    <property type="component" value="Unassembled WGS sequence"/>
</dbReference>
<dbReference type="EMBL" id="KB908844">
    <property type="protein sequence ID" value="EOA83018.1"/>
    <property type="molecule type" value="Genomic_DNA"/>
</dbReference>
<dbReference type="OrthoDB" id="422736at2759"/>
<keyword evidence="1" id="KW-0472">Membrane</keyword>
<reference evidence="2 3" key="2">
    <citation type="journal article" date="2013" name="PLoS Genet.">
        <title>Comparative genome structure, secondary metabolite, and effector coding capacity across Cochliobolus pathogens.</title>
        <authorList>
            <person name="Condon B.J."/>
            <person name="Leng Y."/>
            <person name="Wu D."/>
            <person name="Bushley K.E."/>
            <person name="Ohm R.A."/>
            <person name="Otillar R."/>
            <person name="Martin J."/>
            <person name="Schackwitz W."/>
            <person name="Grimwood J."/>
            <person name="MohdZainudin N."/>
            <person name="Xue C."/>
            <person name="Wang R."/>
            <person name="Manning V.A."/>
            <person name="Dhillon B."/>
            <person name="Tu Z.J."/>
            <person name="Steffenson B.J."/>
            <person name="Salamov A."/>
            <person name="Sun H."/>
            <person name="Lowry S."/>
            <person name="LaButti K."/>
            <person name="Han J."/>
            <person name="Copeland A."/>
            <person name="Lindquist E."/>
            <person name="Barry K."/>
            <person name="Schmutz J."/>
            <person name="Baker S.E."/>
            <person name="Ciuffetti L.M."/>
            <person name="Grigoriev I.V."/>
            <person name="Zhong S."/>
            <person name="Turgeon B.G."/>
        </authorList>
    </citation>
    <scope>NUCLEOTIDE SEQUENCE [LARGE SCALE GENOMIC DNA]</scope>
    <source>
        <strain evidence="3">28A</strain>
    </source>
</reference>
<sequence>MHGFKHIPAHYLDSSAVASRLPILKRRRKSLIVVAAFSILVLIFLAHSTTLRHVGVTNTQPGQPPARVLPPGNLHVLIPADKKDVNLCKTLLSAGIAGFPTPTLINWGAQFTDKNLVAGGSHLAKISGVSAYLESLGPERDNDIVLLVDGYDIWFQLRPSTLISRFHGINKAADARVRASMGAKAMRSEGIKQEIVFSAQKRCWPWKKEDPACAAVPASSLPQSVYGPHTDTDVGFVKNPNLRFRQRYLNSGDAMGRVGALKKLFGRALQKADEDPNFGSDQKIFSGIFGEQEVMREAVRLRHGSYLQRLKEWMAGRKSIFGEGTVRHLGEQKTGETYEFGIGLDYASLIGHPTVFAEDDAAWITHNNAAGIADASAALNVTALPIRVQTLAEDISSSQPPFRPAVLAPDAHFDMTTSWTDVPLYTNMWTAVVPGLIHHNAHRDGMKKLRKTWWDRPWFFSHARRLYESHVKGPVAPVAVVRDEEMGTEQAWWSPIADKGGAKSDKGEWLGWGELCGTFESEIFRDA</sequence>
<gene>
    <name evidence="2" type="ORF">SETTUDRAFT_34531</name>
</gene>
<evidence type="ECO:0000313" key="2">
    <source>
        <dbReference type="EMBL" id="EOA83018.1"/>
    </source>
</evidence>
<keyword evidence="1" id="KW-0812">Transmembrane</keyword>
<dbReference type="PANTHER" id="PTHR36587:SF2">
    <property type="entry name" value="EXPRESSION SITE-ASSOCIATED GENE 3 (ESAG3)-LIKE PROTEIN"/>
    <property type="match status" value="1"/>
</dbReference>
<name>R0JP98_EXST2</name>
<keyword evidence="1" id="KW-1133">Transmembrane helix</keyword>
<dbReference type="eggNOG" id="ENOG502SKSW">
    <property type="taxonomic scope" value="Eukaryota"/>
</dbReference>
<dbReference type="AlphaFoldDB" id="R0JP98"/>
<dbReference type="CDD" id="cd22997">
    <property type="entry name" value="GT_LH"/>
    <property type="match status" value="1"/>
</dbReference>
<organism evidence="2 3">
    <name type="scientific">Exserohilum turcicum (strain 28A)</name>
    <name type="common">Northern leaf blight fungus</name>
    <name type="synonym">Setosphaeria turcica</name>
    <dbReference type="NCBI Taxonomy" id="671987"/>
    <lineage>
        <taxon>Eukaryota</taxon>
        <taxon>Fungi</taxon>
        <taxon>Dikarya</taxon>
        <taxon>Ascomycota</taxon>
        <taxon>Pezizomycotina</taxon>
        <taxon>Dothideomycetes</taxon>
        <taxon>Pleosporomycetidae</taxon>
        <taxon>Pleosporales</taxon>
        <taxon>Pleosporineae</taxon>
        <taxon>Pleosporaceae</taxon>
        <taxon>Exserohilum</taxon>
    </lineage>
</organism>
<proteinExistence type="predicted"/>
<accession>R0JP98</accession>
<dbReference type="HOGENOM" id="CLU_020425_3_1_1"/>
<keyword evidence="3" id="KW-1185">Reference proteome</keyword>
<protein>
    <submittedName>
        <fullName evidence="2">Uncharacterized protein</fullName>
    </submittedName>
</protein>
<dbReference type="GeneID" id="19403915"/>
<reference evidence="2 3" key="1">
    <citation type="journal article" date="2012" name="PLoS Pathog.">
        <title>Diverse lifestyles and strategies of plant pathogenesis encoded in the genomes of eighteen Dothideomycetes fungi.</title>
        <authorList>
            <person name="Ohm R.A."/>
            <person name="Feau N."/>
            <person name="Henrissat B."/>
            <person name="Schoch C.L."/>
            <person name="Horwitz B.A."/>
            <person name="Barry K.W."/>
            <person name="Condon B.J."/>
            <person name="Copeland A.C."/>
            <person name="Dhillon B."/>
            <person name="Glaser F."/>
            <person name="Hesse C.N."/>
            <person name="Kosti I."/>
            <person name="LaButti K."/>
            <person name="Lindquist E.A."/>
            <person name="Lucas S."/>
            <person name="Salamov A.A."/>
            <person name="Bradshaw R.E."/>
            <person name="Ciuffetti L."/>
            <person name="Hamelin R.C."/>
            <person name="Kema G.H.J."/>
            <person name="Lawrence C."/>
            <person name="Scott J.A."/>
            <person name="Spatafora J.W."/>
            <person name="Turgeon B.G."/>
            <person name="de Wit P.J.G.M."/>
            <person name="Zhong S."/>
            <person name="Goodwin S.B."/>
            <person name="Grigoriev I.V."/>
        </authorList>
    </citation>
    <scope>NUCLEOTIDE SEQUENCE [LARGE SCALE GENOMIC DNA]</scope>
    <source>
        <strain evidence="3">28A</strain>
    </source>
</reference>